<reference evidence="4 5" key="3">
    <citation type="submission" date="2019-11" db="EMBL/GenBank/DDBJ databases">
        <title>A de novo genome assembly of a pear dwarfing rootstock.</title>
        <authorList>
            <person name="Wang F."/>
            <person name="Wang J."/>
            <person name="Li S."/>
            <person name="Zhang Y."/>
            <person name="Fang M."/>
            <person name="Ma L."/>
            <person name="Zhao Y."/>
            <person name="Jiang S."/>
        </authorList>
    </citation>
    <scope>NUCLEOTIDE SEQUENCE [LARGE SCALE GENOMIC DNA]</scope>
    <source>
        <strain evidence="4">S2</strain>
        <tissue evidence="4">Leaf</tissue>
    </source>
</reference>
<dbReference type="InterPro" id="IPR032675">
    <property type="entry name" value="LRR_dom_sf"/>
</dbReference>
<dbReference type="Pfam" id="PF23622">
    <property type="entry name" value="LRR_At1g61320_AtMIF1"/>
    <property type="match status" value="1"/>
</dbReference>
<dbReference type="SUPFAM" id="SSF52058">
    <property type="entry name" value="L domain-like"/>
    <property type="match status" value="1"/>
</dbReference>
<organism evidence="4 5">
    <name type="scientific">Pyrus ussuriensis x Pyrus communis</name>
    <dbReference type="NCBI Taxonomy" id="2448454"/>
    <lineage>
        <taxon>Eukaryota</taxon>
        <taxon>Viridiplantae</taxon>
        <taxon>Streptophyta</taxon>
        <taxon>Embryophyta</taxon>
        <taxon>Tracheophyta</taxon>
        <taxon>Spermatophyta</taxon>
        <taxon>Magnoliopsida</taxon>
        <taxon>eudicotyledons</taxon>
        <taxon>Gunneridae</taxon>
        <taxon>Pentapetalae</taxon>
        <taxon>rosids</taxon>
        <taxon>fabids</taxon>
        <taxon>Rosales</taxon>
        <taxon>Rosaceae</taxon>
        <taxon>Amygdaloideae</taxon>
        <taxon>Maleae</taxon>
        <taxon>Pyrus</taxon>
    </lineage>
</organism>
<dbReference type="AlphaFoldDB" id="A0A5N5FSM7"/>
<name>A0A5N5FSM7_9ROSA</name>
<dbReference type="OrthoDB" id="673865at2759"/>
<sequence>MTTLHNTLTLHIEMMKIVKILNLIGTLFSTIINMGTISNTSSDSLVLIISLLPFKEAARTCLLSKRWHNLWRRAELNVEFNERLHVVAAEPAQREIQKQDFINSVRRYIARANNEQINVSKFHLVLTLSQDSRVIADEGIDFSVQRSVKHLAIDFSDAAWNEDRFEIDEWAAEENEAARTYVLPESFYLMNLVLESLTLISCNFNIPRLANFHLLKKISLAWIEFPDTNLHKLLVNCVVLESLSLKNCWDLDRLDVCGNDLKLQSLVVDRCWYRVLDEFRIEAPNLTYFKYAGFCAPLFEVKNTGRVKVLDIDFGLEEDCRPELGDSLNDFLHKLCSISTLTVCTYTLQVISMGKDPIGVQNPLGVTSLTLKTEMHGFEILGIKFFLCSCPLLEILDIVIRPGRIFYDKYRPPQYALRNPAMVWAVVDQCITQTLRRVRVMGFKGTPNEMNVLTYLIQNGRVMQNLRLIISREVDDDGSPDTYDLRAQDLLTVRRASPDLQIAIM</sequence>
<dbReference type="InterPro" id="IPR036047">
    <property type="entry name" value="F-box-like_dom_sf"/>
</dbReference>
<feature type="domain" description="At1g61320/AtMIF1 LRR" evidence="3">
    <location>
        <begin position="180"/>
        <end position="469"/>
    </location>
</feature>
<feature type="transmembrane region" description="Helical" evidence="1">
    <location>
        <begin position="20"/>
        <end position="37"/>
    </location>
</feature>
<keyword evidence="1" id="KW-1133">Transmembrane helix</keyword>
<accession>A0A5N5FSM7</accession>
<dbReference type="InterPro" id="IPR053781">
    <property type="entry name" value="F-box_AtFBL13-like"/>
</dbReference>
<evidence type="ECO:0000259" key="3">
    <source>
        <dbReference type="Pfam" id="PF23622"/>
    </source>
</evidence>
<keyword evidence="5" id="KW-1185">Reference proteome</keyword>
<dbReference type="EMBL" id="SMOL01000559">
    <property type="protein sequence ID" value="KAB2605897.1"/>
    <property type="molecule type" value="Genomic_DNA"/>
</dbReference>
<dbReference type="SUPFAM" id="SSF81383">
    <property type="entry name" value="F-box domain"/>
    <property type="match status" value="1"/>
</dbReference>
<dbReference type="InterPro" id="IPR055357">
    <property type="entry name" value="LRR_At1g61320_AtMIF1"/>
</dbReference>
<gene>
    <name evidence="4" type="ORF">D8674_005614</name>
</gene>
<comment type="caution">
    <text evidence="4">The sequence shown here is derived from an EMBL/GenBank/DDBJ whole genome shotgun (WGS) entry which is preliminary data.</text>
</comment>
<dbReference type="InterPro" id="IPR001810">
    <property type="entry name" value="F-box_dom"/>
</dbReference>
<dbReference type="PANTHER" id="PTHR34145:SF28">
    <property type="entry name" value="F-BOX DOMAIN-CONTAINING PROTEIN"/>
    <property type="match status" value="1"/>
</dbReference>
<feature type="domain" description="F-box" evidence="2">
    <location>
        <begin position="42"/>
        <end position="76"/>
    </location>
</feature>
<dbReference type="Pfam" id="PF00646">
    <property type="entry name" value="F-box"/>
    <property type="match status" value="1"/>
</dbReference>
<keyword evidence="1" id="KW-0812">Transmembrane</keyword>
<evidence type="ECO:0000256" key="1">
    <source>
        <dbReference type="SAM" id="Phobius"/>
    </source>
</evidence>
<evidence type="ECO:0000259" key="2">
    <source>
        <dbReference type="Pfam" id="PF00646"/>
    </source>
</evidence>
<keyword evidence="1" id="KW-0472">Membrane</keyword>
<reference evidence="4 5" key="1">
    <citation type="submission" date="2019-09" db="EMBL/GenBank/DDBJ databases">
        <authorList>
            <person name="Ou C."/>
        </authorList>
    </citation>
    <scope>NUCLEOTIDE SEQUENCE [LARGE SCALE GENOMIC DNA]</scope>
    <source>
        <strain evidence="4">S2</strain>
        <tissue evidence="4">Leaf</tissue>
    </source>
</reference>
<reference evidence="5" key="2">
    <citation type="submission" date="2019-10" db="EMBL/GenBank/DDBJ databases">
        <title>A de novo genome assembly of a pear dwarfing rootstock.</title>
        <authorList>
            <person name="Wang F."/>
            <person name="Wang J."/>
            <person name="Li S."/>
            <person name="Zhang Y."/>
            <person name="Fang M."/>
            <person name="Ma L."/>
            <person name="Zhao Y."/>
            <person name="Jiang S."/>
        </authorList>
    </citation>
    <scope>NUCLEOTIDE SEQUENCE [LARGE SCALE GENOMIC DNA]</scope>
</reference>
<dbReference type="InterPro" id="IPR053772">
    <property type="entry name" value="At1g61320/At1g61330-like"/>
</dbReference>
<protein>
    <submittedName>
        <fullName evidence="4">F-box protein</fullName>
    </submittedName>
</protein>
<dbReference type="Gene3D" id="3.80.10.10">
    <property type="entry name" value="Ribonuclease Inhibitor"/>
    <property type="match status" value="1"/>
</dbReference>
<dbReference type="Proteomes" id="UP000327157">
    <property type="component" value="Chromosome 11"/>
</dbReference>
<dbReference type="CDD" id="cd22160">
    <property type="entry name" value="F-box_AtFBL13-like"/>
    <property type="match status" value="1"/>
</dbReference>
<evidence type="ECO:0000313" key="4">
    <source>
        <dbReference type="EMBL" id="KAB2605897.1"/>
    </source>
</evidence>
<dbReference type="PANTHER" id="PTHR34145">
    <property type="entry name" value="OS02G0105600 PROTEIN"/>
    <property type="match status" value="1"/>
</dbReference>
<evidence type="ECO:0000313" key="5">
    <source>
        <dbReference type="Proteomes" id="UP000327157"/>
    </source>
</evidence>
<proteinExistence type="predicted"/>